<name>A0A5C5W020_9BACT</name>
<keyword evidence="2" id="KW-1185">Reference proteome</keyword>
<dbReference type="Proteomes" id="UP000318995">
    <property type="component" value="Unassembled WGS sequence"/>
</dbReference>
<dbReference type="InterPro" id="IPR016024">
    <property type="entry name" value="ARM-type_fold"/>
</dbReference>
<dbReference type="Gene3D" id="1.25.10.10">
    <property type="entry name" value="Leucine-rich Repeat Variant"/>
    <property type="match status" value="1"/>
</dbReference>
<evidence type="ECO:0000313" key="1">
    <source>
        <dbReference type="EMBL" id="TWT43399.1"/>
    </source>
</evidence>
<gene>
    <name evidence="1" type="ORF">Pla111_23500</name>
</gene>
<evidence type="ECO:0000313" key="2">
    <source>
        <dbReference type="Proteomes" id="UP000318995"/>
    </source>
</evidence>
<protein>
    <submittedName>
        <fullName evidence="1">HEAT repeat protein</fullName>
    </submittedName>
</protein>
<dbReference type="PROSITE" id="PS51257">
    <property type="entry name" value="PROKAR_LIPOPROTEIN"/>
    <property type="match status" value="1"/>
</dbReference>
<dbReference type="InterPro" id="IPR011989">
    <property type="entry name" value="ARM-like"/>
</dbReference>
<reference evidence="1 2" key="1">
    <citation type="submission" date="2019-02" db="EMBL/GenBank/DDBJ databases">
        <title>Deep-cultivation of Planctomycetes and their phenomic and genomic characterization uncovers novel biology.</title>
        <authorList>
            <person name="Wiegand S."/>
            <person name="Jogler M."/>
            <person name="Boedeker C."/>
            <person name="Pinto D."/>
            <person name="Vollmers J."/>
            <person name="Rivas-Marin E."/>
            <person name="Kohn T."/>
            <person name="Peeters S.H."/>
            <person name="Heuer A."/>
            <person name="Rast P."/>
            <person name="Oberbeckmann S."/>
            <person name="Bunk B."/>
            <person name="Jeske O."/>
            <person name="Meyerdierks A."/>
            <person name="Storesund J.E."/>
            <person name="Kallscheuer N."/>
            <person name="Luecker S."/>
            <person name="Lage O.M."/>
            <person name="Pohl T."/>
            <person name="Merkel B.J."/>
            <person name="Hornburger P."/>
            <person name="Mueller R.-W."/>
            <person name="Bruemmer F."/>
            <person name="Labrenz M."/>
            <person name="Spormann A.M."/>
            <person name="Op Den Camp H."/>
            <person name="Overmann J."/>
            <person name="Amann R."/>
            <person name="Jetten M.S.M."/>
            <person name="Mascher T."/>
            <person name="Medema M.H."/>
            <person name="Devos D.P."/>
            <person name="Kaster A.-K."/>
            <person name="Ovreas L."/>
            <person name="Rohde M."/>
            <person name="Galperin M.Y."/>
            <person name="Jogler C."/>
        </authorList>
    </citation>
    <scope>NUCLEOTIDE SEQUENCE [LARGE SCALE GENOMIC DNA]</scope>
    <source>
        <strain evidence="1 2">Pla111</strain>
    </source>
</reference>
<accession>A0A5C5W020</accession>
<sequence length="233" mass="24517">MLPKALLTTLILSTATGCQSGGPRMAGLNPFYRPELTSITTPAERVKELRALAEGAPSMDTGASEKMVVDLVRQLGSEPNPMIRQAIIETTTQFKTPLAAKTPIAGLQDEDSHVRQACCRMLAERPTPAGAAALAAVAKQDADFDVRIAAVQALGEQKDPIAQQALLAALEDSDPAMQLVGVQSMRRVSGKDLGGNVADYIALARKQSAPTTAAGSGEPAIEVAERTFGWLPK</sequence>
<comment type="caution">
    <text evidence="1">The sequence shown here is derived from an EMBL/GenBank/DDBJ whole genome shotgun (WGS) entry which is preliminary data.</text>
</comment>
<proteinExistence type="predicted"/>
<dbReference type="Pfam" id="PF13646">
    <property type="entry name" value="HEAT_2"/>
    <property type="match status" value="1"/>
</dbReference>
<dbReference type="AlphaFoldDB" id="A0A5C5W020"/>
<dbReference type="EMBL" id="SJPH01000004">
    <property type="protein sequence ID" value="TWT43399.1"/>
    <property type="molecule type" value="Genomic_DNA"/>
</dbReference>
<dbReference type="SUPFAM" id="SSF48371">
    <property type="entry name" value="ARM repeat"/>
    <property type="match status" value="1"/>
</dbReference>
<organism evidence="1 2">
    <name type="scientific">Botrimarina hoheduenensis</name>
    <dbReference type="NCBI Taxonomy" id="2528000"/>
    <lineage>
        <taxon>Bacteria</taxon>
        <taxon>Pseudomonadati</taxon>
        <taxon>Planctomycetota</taxon>
        <taxon>Planctomycetia</taxon>
        <taxon>Pirellulales</taxon>
        <taxon>Lacipirellulaceae</taxon>
        <taxon>Botrimarina</taxon>
    </lineage>
</organism>